<reference evidence="1 2" key="1">
    <citation type="journal article" date="2015" name="Genome Announc.">
        <title>Expanding the biotechnology potential of lactobacilli through comparative genomics of 213 strains and associated genera.</title>
        <authorList>
            <person name="Sun Z."/>
            <person name="Harris H.M."/>
            <person name="McCann A."/>
            <person name="Guo C."/>
            <person name="Argimon S."/>
            <person name="Zhang W."/>
            <person name="Yang X."/>
            <person name="Jeffery I.B."/>
            <person name="Cooney J.C."/>
            <person name="Kagawa T.F."/>
            <person name="Liu W."/>
            <person name="Song Y."/>
            <person name="Salvetti E."/>
            <person name="Wrobel A."/>
            <person name="Rasinkangas P."/>
            <person name="Parkhill J."/>
            <person name="Rea M.C."/>
            <person name="O'Sullivan O."/>
            <person name="Ritari J."/>
            <person name="Douillard F.P."/>
            <person name="Paul Ross R."/>
            <person name="Yang R."/>
            <person name="Briner A.E."/>
            <person name="Felis G.E."/>
            <person name="de Vos W.M."/>
            <person name="Barrangou R."/>
            <person name="Klaenhammer T.R."/>
            <person name="Caufield P.W."/>
            <person name="Cui Y."/>
            <person name="Zhang H."/>
            <person name="O'Toole P.W."/>
        </authorList>
    </citation>
    <scope>NUCLEOTIDE SEQUENCE [LARGE SCALE GENOMIC DNA]</scope>
    <source>
        <strain evidence="1 2">DSM 16230</strain>
    </source>
</reference>
<dbReference type="GO" id="GO:0016787">
    <property type="term" value="F:hydrolase activity"/>
    <property type="evidence" value="ECO:0007669"/>
    <property type="project" value="UniProtKB-KW"/>
</dbReference>
<accession>A0A0R1V4X4</accession>
<dbReference type="STRING" id="1423801.FD50_GL000704"/>
<proteinExistence type="predicted"/>
<keyword evidence="1" id="KW-0378">Hydrolase</keyword>
<evidence type="ECO:0000313" key="2">
    <source>
        <dbReference type="Proteomes" id="UP000051166"/>
    </source>
</evidence>
<dbReference type="Proteomes" id="UP000051166">
    <property type="component" value="Unassembled WGS sequence"/>
</dbReference>
<evidence type="ECO:0000313" key="1">
    <source>
        <dbReference type="EMBL" id="KRL98890.1"/>
    </source>
</evidence>
<dbReference type="InterPro" id="IPR029058">
    <property type="entry name" value="AB_hydrolase_fold"/>
</dbReference>
<dbReference type="SUPFAM" id="SSF53474">
    <property type="entry name" value="alpha/beta-Hydrolases"/>
    <property type="match status" value="1"/>
</dbReference>
<dbReference type="AlphaFoldDB" id="A0A0R1V4X4"/>
<comment type="caution">
    <text evidence="1">The sequence shown here is derived from an EMBL/GenBank/DDBJ whole genome shotgun (WGS) entry which is preliminary data.</text>
</comment>
<name>A0A0R1V4X4_9LACO</name>
<protein>
    <submittedName>
        <fullName evidence="1">Putative cell surface hydrolase (Putative)</fullName>
    </submittedName>
</protein>
<dbReference type="EMBL" id="AZFQ01000036">
    <property type="protein sequence ID" value="KRL98890.1"/>
    <property type="molecule type" value="Genomic_DNA"/>
</dbReference>
<keyword evidence="2" id="KW-1185">Reference proteome</keyword>
<gene>
    <name evidence="1" type="ORF">FD50_GL000704</name>
</gene>
<dbReference type="RefSeq" id="WP_054756125.1">
    <property type="nucleotide sequence ID" value="NZ_AZFQ01000036.1"/>
</dbReference>
<dbReference type="Gene3D" id="3.40.50.1820">
    <property type="entry name" value="alpha/beta hydrolase"/>
    <property type="match status" value="1"/>
</dbReference>
<dbReference type="PATRIC" id="fig|1423801.4.peg.714"/>
<dbReference type="Pfam" id="PF06028">
    <property type="entry name" value="DUF915"/>
    <property type="match status" value="1"/>
</dbReference>
<dbReference type="GeneID" id="98308126"/>
<organism evidence="1 2">
    <name type="scientific">Liquorilactobacillus satsumensis DSM 16230 = JCM 12392</name>
    <dbReference type="NCBI Taxonomy" id="1423801"/>
    <lineage>
        <taxon>Bacteria</taxon>
        <taxon>Bacillati</taxon>
        <taxon>Bacillota</taxon>
        <taxon>Bacilli</taxon>
        <taxon>Lactobacillales</taxon>
        <taxon>Lactobacillaceae</taxon>
        <taxon>Liquorilactobacillus</taxon>
    </lineage>
</organism>
<sequence>MKMMQRHKWLIFLTCLVAAAIISMLFLIIKSQTHLRTGNRSNSIPTLYLHGWGASAKSTNSMINYAQRNQGAKKVLTATVLANGHVELSGDWPANTRRPLVQIVMKDNRNGNYQVTREWFYHVILALQKAYHIRQYNTVSHSMGNLTTIYYQLKYGSVQKLPRLHKQVNLAGHFDGIIGMDDQPNKNYFLADGSPKIQNRNYRYLLKQRNNFPANQVQILNIFGNLEDGTNSDGDVSEVSARSLKYLLQGRYKRYTEIEIKGKKGQHSQLHENKQVDQAIGRFLWNVK</sequence>
<dbReference type="InterPro" id="IPR010315">
    <property type="entry name" value="DUF915_hydro-like"/>
</dbReference>